<dbReference type="InterPro" id="IPR023346">
    <property type="entry name" value="Lysozyme-like_dom_sf"/>
</dbReference>
<dbReference type="SUPFAM" id="SSF53955">
    <property type="entry name" value="Lysozyme-like"/>
    <property type="match status" value="1"/>
</dbReference>
<evidence type="ECO:0000313" key="2">
    <source>
        <dbReference type="EMBL" id="CAB1282951.1"/>
    </source>
</evidence>
<dbReference type="Proteomes" id="UP000501273">
    <property type="component" value="Chromosome"/>
</dbReference>
<dbReference type="Pfam" id="PF01464">
    <property type="entry name" value="SLT"/>
    <property type="match status" value="1"/>
</dbReference>
<reference evidence="2 3" key="1">
    <citation type="submission" date="2020-03" db="EMBL/GenBank/DDBJ databases">
        <authorList>
            <person name="Ansaldi M."/>
            <person name="Clavijo F."/>
        </authorList>
    </citation>
    <scope>NUCLEOTIDE SEQUENCE [LARGE SCALE GENOMIC DNA]</scope>
</reference>
<name>A0A6F8ZK16_9CAUD</name>
<dbReference type="PANTHER" id="PTHR37423:SF2">
    <property type="entry name" value="MEMBRANE-BOUND LYTIC MUREIN TRANSGLYCOSYLASE C"/>
    <property type="match status" value="1"/>
</dbReference>
<protein>
    <submittedName>
        <fullName evidence="2">Phage internal virion protein</fullName>
    </submittedName>
</protein>
<proteinExistence type="predicted"/>
<accession>A0A6F8ZK16</accession>
<dbReference type="EMBL" id="LR778216">
    <property type="protein sequence ID" value="CAB1282951.1"/>
    <property type="molecule type" value="Genomic_DNA"/>
</dbReference>
<sequence length="1490" mass="161307">MALENLKGLSQDEQFEAAAKFAGVPASVLRGIWRTESAEGKNMLSAAGAEGHFQIMPTTRKTWEDRVGRKLDPYDFADGLTLAALTMRENLQATKGNVPDALRMYNAGPDRSRWNNAETRAYAAKVLGTDADTATSTSEYDIRPSSFERPDAQEAWTTSAYDIMGMANKDASGSASKEYLSDVEKGVIAQAGVESATAAAITGQDPAQAALAGRQNVRSDVTAVTGQVIDKLGEAPVGTGGDSGGWEAILDQAVTEEQRQKEIDAITFGDKFGAAFDNNTLTAGILHFIERQNGPVSRPDPNWNYMDHIDEVEKDRSADEIDELREARSQGEVGLIKSRQDKERENNRIIAAGSSDGAIIGYNLAAGVADPVGWLAGFGVGKAFQIVGVGSRAAFAAGNTGRGFLLAGAEGAAGNLLTTSALDAMGEHQSTSDYAMSAGFGMLIGSGFGALAWRGQARVRAQQEFTDMAERFQQSAAEQNAKLYQQAVAEAGPDATSEQIAAAATRINAQQESRILDTVFGDIPDNMRLFPRPDVDGPVFATPEAPAGVVVPERVASTERLPVEFTQEVGGDGTTYTFTFGGKEVGSIEVNEAGGVMSSKVDEAVRGQGIGKSMYMELADRQLRLGRPFTSDGSVTEDAARVWESLGRDYTVTKNPTAVFESGAWLTEDGGPVFSLTAKEAAPPAAAPTRNDSLPGAILNTRRKRQAAYKRYGLDVSIADDAERKMVAEVFARAERVLGENPVDVERLRPILSKIGWEATSTRMLLSDNPVMRAFAVVALENPEGAAGRKVTAAMTKSMRERVYLGNTLRDYENAYAVWRNRNGGSALRDFYDDTLRRRFDKEVYAERDRRWNGKEGQPIDREVGAASDALDLGYQRMGRDQAYVGTIGAARLDYEKRGYQPRRMAPGMVAQLNDAQRRAFTEALSSEFQISAGFDKEFADRFAIKYIERAQTRAKGAYDVPANLHSDDAADIIRDSLRAMSMNEEQIAQVMGRFSRGGASHTKARIDADLTTMYDDGAGGNVQLMDLMNTNNLDLFRQYARRVSGEVSLAKYGIMGEQGMKELRMAMTVGADGMRATAKELEAFDQVAAEFLGRPFGSQLGKWADNARSFTSALRLGGMGFNQFNEYANGVASIGVLRSFKAMTALPRLMGEVRELKSGRPAKNSLLGSMELYGGEFGMDDYRMQGMYDVNEGFEVYGTEALGVFDKAIRAGAHANRVLSGHRAITAVQIRGMAEQIVQKSLRYIREGVEDAALDDMGINAAVRDAMRADLNKVATFGADGEVRSFDITKMQDNAAAHAYMVAVHRGANQIIQATYIGETGKWAHDGWLKLLTQFRTYGITATQKQWRRQAFTHGTARALGFLLGAMSVALPIHLARVQLRAAGRNDREEFLDRELSPVALGRATMNYVSSVGLLPDVLDIGSSVVGADITGGRAGNTSPFVGGQIVPAAGVVNDVWRAAQTKDPHRMVKLLPGSNLPYLQGAINQLDE</sequence>
<dbReference type="PANTHER" id="PTHR37423">
    <property type="entry name" value="SOLUBLE LYTIC MUREIN TRANSGLYCOSYLASE-RELATED"/>
    <property type="match status" value="1"/>
</dbReference>
<evidence type="ECO:0000259" key="1">
    <source>
        <dbReference type="Pfam" id="PF01464"/>
    </source>
</evidence>
<keyword evidence="3" id="KW-1185">Reference proteome</keyword>
<dbReference type="Gene3D" id="1.10.530.10">
    <property type="match status" value="1"/>
</dbReference>
<dbReference type="CDD" id="cd00254">
    <property type="entry name" value="LT-like"/>
    <property type="match status" value="1"/>
</dbReference>
<dbReference type="InterPro" id="IPR008258">
    <property type="entry name" value="Transglycosylase_SLT_dom_1"/>
</dbReference>
<organism evidence="2 3">
    <name type="scientific">Xylella phage Cota</name>
    <dbReference type="NCBI Taxonomy" id="2699877"/>
    <lineage>
        <taxon>Viruses</taxon>
        <taxon>Duplodnaviria</taxon>
        <taxon>Heunggongvirae</taxon>
        <taxon>Uroviricota</taxon>
        <taxon>Caudoviricetes</taxon>
        <taxon>Autographivirales</taxon>
        <taxon>Autonotataviridae</taxon>
        <taxon>Cotavirus</taxon>
        <taxon>Cotavirus cota</taxon>
    </lineage>
</organism>
<evidence type="ECO:0000313" key="3">
    <source>
        <dbReference type="Proteomes" id="UP000501273"/>
    </source>
</evidence>
<feature type="domain" description="Transglycosylase SLT" evidence="1">
    <location>
        <begin position="15"/>
        <end position="123"/>
    </location>
</feature>